<dbReference type="Gene3D" id="3.40.50.150">
    <property type="entry name" value="Vaccinia Virus protein VP39"/>
    <property type="match status" value="1"/>
</dbReference>
<dbReference type="EMBL" id="UINC01130979">
    <property type="protein sequence ID" value="SVD12401.1"/>
    <property type="molecule type" value="Genomic_DNA"/>
</dbReference>
<gene>
    <name evidence="1" type="ORF">METZ01_LOCUS365255</name>
</gene>
<evidence type="ECO:0000313" key="1">
    <source>
        <dbReference type="EMBL" id="SVD12401.1"/>
    </source>
</evidence>
<sequence>MSPAFRGSRIGRQLVLTNDAGGGSFLVGFDDDLGKLEFLRYDIASFAHYLRPASRVLVVCAGAGRDVLAALAFGQPSVTAVEINGNVIDAVNGPFGAFTGHLDRLLGVEFVVEDACSFAASHNDSYGILQFSFVDTYADTA</sequence>
<protein>
    <recommendedName>
        <fullName evidence="2">PABS domain-containing protein</fullName>
    </recommendedName>
</protein>
<dbReference type="SUPFAM" id="SSF53335">
    <property type="entry name" value="S-adenosyl-L-methionine-dependent methyltransferases"/>
    <property type="match status" value="1"/>
</dbReference>
<organism evidence="1">
    <name type="scientific">marine metagenome</name>
    <dbReference type="NCBI Taxonomy" id="408172"/>
    <lineage>
        <taxon>unclassified sequences</taxon>
        <taxon>metagenomes</taxon>
        <taxon>ecological metagenomes</taxon>
    </lineage>
</organism>
<accession>A0A382SU06</accession>
<feature type="non-terminal residue" evidence="1">
    <location>
        <position position="141"/>
    </location>
</feature>
<dbReference type="InterPro" id="IPR029063">
    <property type="entry name" value="SAM-dependent_MTases_sf"/>
</dbReference>
<reference evidence="1" key="1">
    <citation type="submission" date="2018-05" db="EMBL/GenBank/DDBJ databases">
        <authorList>
            <person name="Lanie J.A."/>
            <person name="Ng W.-L."/>
            <person name="Kazmierczak K.M."/>
            <person name="Andrzejewski T.M."/>
            <person name="Davidsen T.M."/>
            <person name="Wayne K.J."/>
            <person name="Tettelin H."/>
            <person name="Glass J.I."/>
            <person name="Rusch D."/>
            <person name="Podicherti R."/>
            <person name="Tsui H.-C.T."/>
            <person name="Winkler M.E."/>
        </authorList>
    </citation>
    <scope>NUCLEOTIDE SEQUENCE</scope>
</reference>
<proteinExistence type="predicted"/>
<evidence type="ECO:0008006" key="2">
    <source>
        <dbReference type="Google" id="ProtNLM"/>
    </source>
</evidence>
<name>A0A382SU06_9ZZZZ</name>
<dbReference type="AlphaFoldDB" id="A0A382SU06"/>